<dbReference type="STRING" id="477680.SAMN05421788_103152"/>
<dbReference type="Pfam" id="PF01642">
    <property type="entry name" value="MM_CoA_mutase"/>
    <property type="match status" value="1"/>
</dbReference>
<evidence type="ECO:0000313" key="2">
    <source>
        <dbReference type="EMBL" id="SIT05026.1"/>
    </source>
</evidence>
<dbReference type="GO" id="GO:0031419">
    <property type="term" value="F:cobalamin binding"/>
    <property type="evidence" value="ECO:0007669"/>
    <property type="project" value="InterPro"/>
</dbReference>
<evidence type="ECO:0000259" key="1">
    <source>
        <dbReference type="Pfam" id="PF01642"/>
    </source>
</evidence>
<protein>
    <submittedName>
        <fullName evidence="2">Methylmalonyl-CoA mutase</fullName>
    </submittedName>
</protein>
<dbReference type="EMBL" id="FTOR01000003">
    <property type="protein sequence ID" value="SIT05026.1"/>
    <property type="molecule type" value="Genomic_DNA"/>
</dbReference>
<dbReference type="RefSeq" id="WP_076378841.1">
    <property type="nucleotide sequence ID" value="NZ_AP017422.1"/>
</dbReference>
<dbReference type="PANTHER" id="PTHR48101:SF1">
    <property type="entry name" value="METHYLMALONYL-COA MUTASE, LARGE SUBUNIT"/>
    <property type="match status" value="1"/>
</dbReference>
<accession>A0A173MK11</accession>
<gene>
    <name evidence="2" type="ORF">SAMN05421788_103152</name>
</gene>
<keyword evidence="3" id="KW-1185">Reference proteome</keyword>
<dbReference type="SUPFAM" id="SSF51703">
    <property type="entry name" value="Cobalamin (vitamin B12)-dependent enzymes"/>
    <property type="match status" value="1"/>
</dbReference>
<reference evidence="3" key="1">
    <citation type="submission" date="2017-01" db="EMBL/GenBank/DDBJ databases">
        <authorList>
            <person name="Varghese N."/>
            <person name="Submissions S."/>
        </authorList>
    </citation>
    <scope>NUCLEOTIDE SEQUENCE [LARGE SCALE GENOMIC DNA]</scope>
    <source>
        <strain evidence="3">DSM 21054</strain>
    </source>
</reference>
<dbReference type="InterPro" id="IPR016176">
    <property type="entry name" value="Cbl-dep_enz_cat"/>
</dbReference>
<dbReference type="Proteomes" id="UP000186917">
    <property type="component" value="Unassembled WGS sequence"/>
</dbReference>
<feature type="domain" description="Methylmalonyl-CoA mutase alpha/beta chain catalytic" evidence="1">
    <location>
        <begin position="9"/>
        <end position="43"/>
    </location>
</feature>
<dbReference type="OrthoDB" id="9762378at2"/>
<dbReference type="PANTHER" id="PTHR48101">
    <property type="entry name" value="METHYLMALONYL-COA MUTASE, MITOCHONDRIAL-RELATED"/>
    <property type="match status" value="1"/>
</dbReference>
<dbReference type="KEGG" id="fln:FLA_3837"/>
<dbReference type="AlphaFoldDB" id="A0A173MK11"/>
<name>A0A173MK11_9BACT</name>
<sequence length="110" mass="12276">MPQQQRIYTDSGIEIKELYTANDIANDNISSEQPGEYPFTRGLRVAFDLPTQIGYDSIFDIQTARLQQLRQTRDNTLASNSLQKIAAVATDGTNLMSLVEAVSNYCTLVK</sequence>
<dbReference type="GO" id="GO:0016866">
    <property type="term" value="F:intramolecular transferase activity"/>
    <property type="evidence" value="ECO:0007669"/>
    <property type="project" value="InterPro"/>
</dbReference>
<proteinExistence type="predicted"/>
<dbReference type="InterPro" id="IPR006099">
    <property type="entry name" value="MeMalonylCoA_mutase_a/b_cat"/>
</dbReference>
<evidence type="ECO:0000313" key="3">
    <source>
        <dbReference type="Proteomes" id="UP000186917"/>
    </source>
</evidence>
<dbReference type="Gene3D" id="3.20.20.240">
    <property type="entry name" value="Methylmalonyl-CoA mutase"/>
    <property type="match status" value="1"/>
</dbReference>
<organism evidence="2 3">
    <name type="scientific">Filimonas lacunae</name>
    <dbReference type="NCBI Taxonomy" id="477680"/>
    <lineage>
        <taxon>Bacteria</taxon>
        <taxon>Pseudomonadati</taxon>
        <taxon>Bacteroidota</taxon>
        <taxon>Chitinophagia</taxon>
        <taxon>Chitinophagales</taxon>
        <taxon>Chitinophagaceae</taxon>
        <taxon>Filimonas</taxon>
    </lineage>
</organism>